<keyword evidence="4 6" id="KW-1133">Transmembrane helix</keyword>
<dbReference type="PANTHER" id="PTHR45649:SF26">
    <property type="entry name" value="OS04G0435100 PROTEIN"/>
    <property type="match status" value="1"/>
</dbReference>
<dbReference type="Pfam" id="PF13520">
    <property type="entry name" value="AA_permease_2"/>
    <property type="match status" value="1"/>
</dbReference>
<evidence type="ECO:0000256" key="4">
    <source>
        <dbReference type="ARBA" id="ARBA00022989"/>
    </source>
</evidence>
<dbReference type="Gene3D" id="1.20.1740.10">
    <property type="entry name" value="Amino acid/polyamine transporter I"/>
    <property type="match status" value="1"/>
</dbReference>
<feature type="transmembrane region" description="Helical" evidence="6">
    <location>
        <begin position="380"/>
        <end position="404"/>
    </location>
</feature>
<evidence type="ECO:0000313" key="7">
    <source>
        <dbReference type="EMBL" id="MBB2966308.1"/>
    </source>
</evidence>
<evidence type="ECO:0000256" key="5">
    <source>
        <dbReference type="ARBA" id="ARBA00023136"/>
    </source>
</evidence>
<organism evidence="7 8">
    <name type="scientific">Leifsonia aquatica</name>
    <name type="common">Corynebacterium aquaticum</name>
    <dbReference type="NCBI Taxonomy" id="144185"/>
    <lineage>
        <taxon>Bacteria</taxon>
        <taxon>Bacillati</taxon>
        <taxon>Actinomycetota</taxon>
        <taxon>Actinomycetes</taxon>
        <taxon>Micrococcales</taxon>
        <taxon>Microbacteriaceae</taxon>
        <taxon>Leifsonia</taxon>
    </lineage>
</organism>
<proteinExistence type="predicted"/>
<keyword evidence="5 6" id="KW-0472">Membrane</keyword>
<feature type="transmembrane region" description="Helical" evidence="6">
    <location>
        <begin position="252"/>
        <end position="275"/>
    </location>
</feature>
<feature type="transmembrane region" description="Helical" evidence="6">
    <location>
        <begin position="175"/>
        <end position="193"/>
    </location>
</feature>
<feature type="transmembrane region" description="Helical" evidence="6">
    <location>
        <begin position="146"/>
        <end position="163"/>
    </location>
</feature>
<dbReference type="GO" id="GO:0016020">
    <property type="term" value="C:membrane"/>
    <property type="evidence" value="ECO:0007669"/>
    <property type="project" value="UniProtKB-SubCell"/>
</dbReference>
<comment type="caution">
    <text evidence="7">The sequence shown here is derived from an EMBL/GenBank/DDBJ whole genome shotgun (WGS) entry which is preliminary data.</text>
</comment>
<evidence type="ECO:0000313" key="8">
    <source>
        <dbReference type="Proteomes" id="UP000538196"/>
    </source>
</evidence>
<keyword evidence="3 6" id="KW-0812">Transmembrane</keyword>
<feature type="transmembrane region" description="Helical" evidence="6">
    <location>
        <begin position="213"/>
        <end position="231"/>
    </location>
</feature>
<sequence length="506" mass="53480">MSAEPSTSSELGDGEHLAVLGYEDSFNRSMTLWANFALGFTYLSPLVGVYSLFATALATGGPPSIWWIVIVGAGQFTVSLVFGEVVSQYPIHGGIYPWARRLWGRRYAWMAAWVYIWAMIVTITAVASYGSGFLASLFGLPATKEVTLGLTVLLLIVALALNFTGTKTLATVARIGLAAELVGVIAVGIYLLIFQRKQEFSVFFDSMGVQGNGSYLVAFLGAALAGLFLFYGFEACGDVAEEVANPAKRIPIAMMMTILVGGVSALFAFGGYVLAAPDLQKIVAGDDVDPIPEILQSSLGPVGAKIFLVVAVTAFLSCVLSLQAAASRLLFSFARDGMVPAHRWLAKVSPRSKVPVNALIVACSIPVIITLIVYVGPDGLITQVTAFAVLGIYVAFQSVVLASLRQRLRGWRPAGPFSLGGAGIVINAIALLYGIGAMILLAWPTSTGNAFNDWIVLIGLGIVVVAGGLYLLIARPDRKSDAPEGDAIRVAELLRAHRSGAGAPRD</sequence>
<feature type="transmembrane region" description="Helical" evidence="6">
    <location>
        <begin position="416"/>
        <end position="442"/>
    </location>
</feature>
<accession>A0A7W4YHK4</accession>
<dbReference type="InterPro" id="IPR002293">
    <property type="entry name" value="AA/rel_permease1"/>
</dbReference>
<feature type="transmembrane region" description="Helical" evidence="6">
    <location>
        <begin position="65"/>
        <end position="86"/>
    </location>
</feature>
<evidence type="ECO:0000256" key="2">
    <source>
        <dbReference type="ARBA" id="ARBA00022448"/>
    </source>
</evidence>
<feature type="transmembrane region" description="Helical" evidence="6">
    <location>
        <begin position="306"/>
        <end position="333"/>
    </location>
</feature>
<comment type="subcellular location">
    <subcellularLocation>
        <location evidence="1">Membrane</location>
        <topology evidence="1">Multi-pass membrane protein</topology>
    </subcellularLocation>
</comment>
<dbReference type="PIRSF" id="PIRSF006060">
    <property type="entry name" value="AA_transporter"/>
    <property type="match status" value="1"/>
</dbReference>
<feature type="transmembrane region" description="Helical" evidence="6">
    <location>
        <begin position="454"/>
        <end position="473"/>
    </location>
</feature>
<feature type="transmembrane region" description="Helical" evidence="6">
    <location>
        <begin position="107"/>
        <end position="126"/>
    </location>
</feature>
<reference evidence="7 8" key="1">
    <citation type="submission" date="2020-08" db="EMBL/GenBank/DDBJ databases">
        <title>Sequencing the genomes of 1000 actinobacteria strains.</title>
        <authorList>
            <person name="Klenk H.-P."/>
        </authorList>
    </citation>
    <scope>NUCLEOTIDE SEQUENCE [LARGE SCALE GENOMIC DNA]</scope>
    <source>
        <strain evidence="7 8">DSM 20146</strain>
    </source>
</reference>
<name>A0A7W4YHK4_LEIAQ</name>
<feature type="transmembrane region" description="Helical" evidence="6">
    <location>
        <begin position="32"/>
        <end position="53"/>
    </location>
</feature>
<dbReference type="RefSeq" id="WP_021763304.1">
    <property type="nucleotide sequence ID" value="NZ_JACHVP010000001.1"/>
</dbReference>
<dbReference type="EMBL" id="JACHVP010000001">
    <property type="protein sequence ID" value="MBB2966308.1"/>
    <property type="molecule type" value="Genomic_DNA"/>
</dbReference>
<dbReference type="PANTHER" id="PTHR45649">
    <property type="entry name" value="AMINO-ACID PERMEASE BAT1"/>
    <property type="match status" value="1"/>
</dbReference>
<evidence type="ECO:0000256" key="1">
    <source>
        <dbReference type="ARBA" id="ARBA00004141"/>
    </source>
</evidence>
<dbReference type="Proteomes" id="UP000538196">
    <property type="component" value="Unassembled WGS sequence"/>
</dbReference>
<evidence type="ECO:0000256" key="6">
    <source>
        <dbReference type="SAM" id="Phobius"/>
    </source>
</evidence>
<protein>
    <submittedName>
        <fullName evidence="7">Amino acid transporter</fullName>
    </submittedName>
</protein>
<dbReference type="AlphaFoldDB" id="A0A7W4YHK4"/>
<evidence type="ECO:0000256" key="3">
    <source>
        <dbReference type="ARBA" id="ARBA00022692"/>
    </source>
</evidence>
<keyword evidence="8" id="KW-1185">Reference proteome</keyword>
<gene>
    <name evidence="7" type="ORF">FHX33_001040</name>
</gene>
<keyword evidence="2" id="KW-0813">Transport</keyword>
<feature type="transmembrane region" description="Helical" evidence="6">
    <location>
        <begin position="354"/>
        <end position="374"/>
    </location>
</feature>
<dbReference type="GO" id="GO:0022857">
    <property type="term" value="F:transmembrane transporter activity"/>
    <property type="evidence" value="ECO:0007669"/>
    <property type="project" value="InterPro"/>
</dbReference>